<dbReference type="RefSeq" id="WP_212008973.1">
    <property type="nucleotide sequence ID" value="NZ_JAAFYZ010000027.1"/>
</dbReference>
<proteinExistence type="predicted"/>
<organism evidence="1 2">
    <name type="scientific">Catenulispora pinistramenti</name>
    <dbReference type="NCBI Taxonomy" id="2705254"/>
    <lineage>
        <taxon>Bacteria</taxon>
        <taxon>Bacillati</taxon>
        <taxon>Actinomycetota</taxon>
        <taxon>Actinomycetes</taxon>
        <taxon>Catenulisporales</taxon>
        <taxon>Catenulisporaceae</taxon>
        <taxon>Catenulispora</taxon>
    </lineage>
</organism>
<evidence type="ECO:0000313" key="1">
    <source>
        <dbReference type="EMBL" id="MBS2547373.1"/>
    </source>
</evidence>
<sequence>MKKHDVRQSAKLDFREDLNFILMPKVIPSANWATLQDWIVDAIRLSYYNGRGKFDDSRPSNEWFRRSYRLIEATWNALNSPGAHYQFLLFPNLEIPPVYLRVDAYLGDVPWKKAMKIYTHAAPDEVVVDSPRVEPFDYPGAETAARIVHFIEVDPSDHTLATRYSYPIRKDGMDILVRAFIPNLAYVQDGVPVLEEFVRGIVLSFRDKA</sequence>
<protein>
    <submittedName>
        <fullName evidence="1">Uncharacterized protein</fullName>
    </submittedName>
</protein>
<reference evidence="1 2" key="1">
    <citation type="submission" date="2020-02" db="EMBL/GenBank/DDBJ databases">
        <title>Acidophilic actinobacteria isolated from forest soil.</title>
        <authorList>
            <person name="Golinska P."/>
        </authorList>
    </citation>
    <scope>NUCLEOTIDE SEQUENCE [LARGE SCALE GENOMIC DNA]</scope>
    <source>
        <strain evidence="1 2">NL8</strain>
    </source>
</reference>
<dbReference type="Proteomes" id="UP000730482">
    <property type="component" value="Unassembled WGS sequence"/>
</dbReference>
<accession>A0ABS5KMW1</accession>
<gene>
    <name evidence="1" type="ORF">KGQ19_10850</name>
</gene>
<comment type="caution">
    <text evidence="1">The sequence shown here is derived from an EMBL/GenBank/DDBJ whole genome shotgun (WGS) entry which is preliminary data.</text>
</comment>
<name>A0ABS5KMW1_9ACTN</name>
<evidence type="ECO:0000313" key="2">
    <source>
        <dbReference type="Proteomes" id="UP000730482"/>
    </source>
</evidence>
<dbReference type="EMBL" id="JAAFYZ010000027">
    <property type="protein sequence ID" value="MBS2547373.1"/>
    <property type="molecule type" value="Genomic_DNA"/>
</dbReference>
<keyword evidence="2" id="KW-1185">Reference proteome</keyword>